<keyword evidence="2" id="KW-0720">Serine protease</keyword>
<evidence type="ECO:0000256" key="1">
    <source>
        <dbReference type="ARBA" id="ARBA00023157"/>
    </source>
</evidence>
<dbReference type="PANTHER" id="PTHR24260:SF136">
    <property type="entry name" value="GH08193P-RELATED"/>
    <property type="match status" value="1"/>
</dbReference>
<evidence type="ECO:0000256" key="2">
    <source>
        <dbReference type="RuleBase" id="RU363034"/>
    </source>
</evidence>
<evidence type="ECO:0000259" key="4">
    <source>
        <dbReference type="PROSITE" id="PS50240"/>
    </source>
</evidence>
<keyword evidence="3" id="KW-0732">Signal</keyword>
<dbReference type="PANTHER" id="PTHR24260">
    <property type="match status" value="1"/>
</dbReference>
<gene>
    <name evidence="5" type="ORF">ACFPGP_09055</name>
</gene>
<dbReference type="InterPro" id="IPR001314">
    <property type="entry name" value="Peptidase_S1A"/>
</dbReference>
<keyword evidence="2 5" id="KW-0378">Hydrolase</keyword>
<feature type="chain" id="PRO_5045653207" evidence="3">
    <location>
        <begin position="31"/>
        <end position="302"/>
    </location>
</feature>
<keyword evidence="6" id="KW-1185">Reference proteome</keyword>
<reference evidence="6" key="1">
    <citation type="journal article" date="2019" name="Int. J. Syst. Evol. Microbiol.">
        <title>The Global Catalogue of Microorganisms (GCM) 10K type strain sequencing project: providing services to taxonomists for standard genome sequencing and annotation.</title>
        <authorList>
            <consortium name="The Broad Institute Genomics Platform"/>
            <consortium name="The Broad Institute Genome Sequencing Center for Infectious Disease"/>
            <person name="Wu L."/>
            <person name="Ma J."/>
        </authorList>
    </citation>
    <scope>NUCLEOTIDE SEQUENCE [LARGE SCALE GENOMIC DNA]</scope>
    <source>
        <strain evidence="6">DFY41</strain>
    </source>
</reference>
<dbReference type="RefSeq" id="WP_378589391.1">
    <property type="nucleotide sequence ID" value="NZ_JBHSKD010000008.1"/>
</dbReference>
<dbReference type="SUPFAM" id="SSF50494">
    <property type="entry name" value="Trypsin-like serine proteases"/>
    <property type="match status" value="1"/>
</dbReference>
<dbReference type="InterPro" id="IPR001254">
    <property type="entry name" value="Trypsin_dom"/>
</dbReference>
<dbReference type="InterPro" id="IPR009003">
    <property type="entry name" value="Peptidase_S1_PA"/>
</dbReference>
<protein>
    <submittedName>
        <fullName evidence="5">Trypsin-like serine protease</fullName>
        <ecNumber evidence="5">3.4.21.-</ecNumber>
    </submittedName>
</protein>
<sequence length="302" mass="31330">MLKKFTGLALAPLALALALLAALIAPPSLAVTGKNIAPDFEHEYVGLVAFYDADGNFLHRCTGTLLSPEVFLTAGHCVAADDAGNVAPSARIWFEQDAGVGYDPATGTPAPSGYPESGGVTSTMLYNYGFTDLGSIPETHDAGLIVLAPGAVADVYPDIDTYGTLAGVGDASLLGTGEDAVVTVSGYGITRVNGRNGNHTVSFRERLMGHAFIISTRNTYTAGYNLQLSSNPGGGRVGTCFGDSGGPVFAGDTTSVLAVNSFVKNWSCGGQGFSYRVDTAAVQDWMQSVLEPLHLWDAVAPQ</sequence>
<organism evidence="5 6">
    <name type="scientific">Nocardioides taihuensis</name>
    <dbReference type="NCBI Taxonomy" id="1835606"/>
    <lineage>
        <taxon>Bacteria</taxon>
        <taxon>Bacillati</taxon>
        <taxon>Actinomycetota</taxon>
        <taxon>Actinomycetes</taxon>
        <taxon>Propionibacteriales</taxon>
        <taxon>Nocardioidaceae</taxon>
        <taxon>Nocardioides</taxon>
    </lineage>
</organism>
<dbReference type="PROSITE" id="PS00134">
    <property type="entry name" value="TRYPSIN_HIS"/>
    <property type="match status" value="1"/>
</dbReference>
<keyword evidence="2" id="KW-0645">Protease</keyword>
<dbReference type="PRINTS" id="PR00722">
    <property type="entry name" value="CHYMOTRYPSIN"/>
</dbReference>
<keyword evidence="1" id="KW-1015">Disulfide bond</keyword>
<dbReference type="InterPro" id="IPR033116">
    <property type="entry name" value="TRYPSIN_SER"/>
</dbReference>
<evidence type="ECO:0000256" key="3">
    <source>
        <dbReference type="SAM" id="SignalP"/>
    </source>
</evidence>
<dbReference type="Proteomes" id="UP001596087">
    <property type="component" value="Unassembled WGS sequence"/>
</dbReference>
<dbReference type="PROSITE" id="PS00135">
    <property type="entry name" value="TRYPSIN_SER"/>
    <property type="match status" value="1"/>
</dbReference>
<feature type="domain" description="Peptidase S1" evidence="4">
    <location>
        <begin position="30"/>
        <end position="291"/>
    </location>
</feature>
<accession>A0ABW0BI02</accession>
<dbReference type="EMBL" id="JBHSKD010000008">
    <property type="protein sequence ID" value="MFC5176818.1"/>
    <property type="molecule type" value="Genomic_DNA"/>
</dbReference>
<proteinExistence type="predicted"/>
<evidence type="ECO:0000313" key="5">
    <source>
        <dbReference type="EMBL" id="MFC5176818.1"/>
    </source>
</evidence>
<dbReference type="Pfam" id="PF00089">
    <property type="entry name" value="Trypsin"/>
    <property type="match status" value="2"/>
</dbReference>
<dbReference type="PROSITE" id="PS50240">
    <property type="entry name" value="TRYPSIN_DOM"/>
    <property type="match status" value="1"/>
</dbReference>
<feature type="signal peptide" evidence="3">
    <location>
        <begin position="1"/>
        <end position="30"/>
    </location>
</feature>
<dbReference type="Gene3D" id="2.40.10.10">
    <property type="entry name" value="Trypsin-like serine proteases"/>
    <property type="match status" value="2"/>
</dbReference>
<dbReference type="InterPro" id="IPR018114">
    <property type="entry name" value="TRYPSIN_HIS"/>
</dbReference>
<dbReference type="InterPro" id="IPR043504">
    <property type="entry name" value="Peptidase_S1_PA_chymotrypsin"/>
</dbReference>
<dbReference type="SMART" id="SM00020">
    <property type="entry name" value="Tryp_SPc"/>
    <property type="match status" value="1"/>
</dbReference>
<name>A0ABW0BI02_9ACTN</name>
<evidence type="ECO:0000313" key="6">
    <source>
        <dbReference type="Proteomes" id="UP001596087"/>
    </source>
</evidence>
<dbReference type="InterPro" id="IPR051333">
    <property type="entry name" value="CLIP_Serine_Protease"/>
</dbReference>
<comment type="caution">
    <text evidence="5">The sequence shown here is derived from an EMBL/GenBank/DDBJ whole genome shotgun (WGS) entry which is preliminary data.</text>
</comment>
<dbReference type="GO" id="GO:0016787">
    <property type="term" value="F:hydrolase activity"/>
    <property type="evidence" value="ECO:0007669"/>
    <property type="project" value="UniProtKB-KW"/>
</dbReference>
<dbReference type="EC" id="3.4.21.-" evidence="5"/>